<evidence type="ECO:0000259" key="1">
    <source>
        <dbReference type="Pfam" id="PF14681"/>
    </source>
</evidence>
<sequence>CAEYDKKLDKKGYIVPGLGDFGDRYFGN</sequence>
<dbReference type="InterPro" id="IPR029057">
    <property type="entry name" value="PRTase-like"/>
</dbReference>
<dbReference type="Pfam" id="PF14681">
    <property type="entry name" value="UPRTase"/>
    <property type="match status" value="1"/>
</dbReference>
<dbReference type="SUPFAM" id="SSF53271">
    <property type="entry name" value="PRTase-like"/>
    <property type="match status" value="1"/>
</dbReference>
<accession>A0A0G0ZEK3</accession>
<dbReference type="Proteomes" id="UP000034704">
    <property type="component" value="Unassembled WGS sequence"/>
</dbReference>
<dbReference type="AlphaFoldDB" id="A0A0G0ZEK3"/>
<organism evidence="2 3">
    <name type="scientific">Candidatus Nomurabacteria bacterium GW2011_GWC2_42_20</name>
    <dbReference type="NCBI Taxonomy" id="1618756"/>
    <lineage>
        <taxon>Bacteria</taxon>
        <taxon>Candidatus Nomuraibacteriota</taxon>
    </lineage>
</organism>
<evidence type="ECO:0000313" key="3">
    <source>
        <dbReference type="Proteomes" id="UP000034704"/>
    </source>
</evidence>
<dbReference type="EMBL" id="LCDG01000011">
    <property type="protein sequence ID" value="KKS47117.1"/>
    <property type="molecule type" value="Genomic_DNA"/>
</dbReference>
<gene>
    <name evidence="2" type="ORF">UV12_C0011G0027</name>
</gene>
<evidence type="ECO:0000313" key="2">
    <source>
        <dbReference type="EMBL" id="KKS47117.1"/>
    </source>
</evidence>
<feature type="domain" description="Phosphoribosyltransferase" evidence="1">
    <location>
        <begin position="2"/>
        <end position="27"/>
    </location>
</feature>
<dbReference type="Gene3D" id="3.40.50.2020">
    <property type="match status" value="1"/>
</dbReference>
<comment type="caution">
    <text evidence="2">The sequence shown here is derived from an EMBL/GenBank/DDBJ whole genome shotgun (WGS) entry which is preliminary data.</text>
</comment>
<feature type="non-terminal residue" evidence="2">
    <location>
        <position position="1"/>
    </location>
</feature>
<proteinExistence type="predicted"/>
<name>A0A0G0ZEK3_9BACT</name>
<protein>
    <recommendedName>
        <fullName evidence="1">Phosphoribosyltransferase domain-containing protein</fullName>
    </recommendedName>
</protein>
<dbReference type="InterPro" id="IPR000836">
    <property type="entry name" value="PRTase_dom"/>
</dbReference>
<dbReference type="PATRIC" id="fig|1618756.3.peg.663"/>
<reference evidence="2 3" key="1">
    <citation type="journal article" date="2015" name="Nature">
        <title>rRNA introns, odd ribosomes, and small enigmatic genomes across a large radiation of phyla.</title>
        <authorList>
            <person name="Brown C.T."/>
            <person name="Hug L.A."/>
            <person name="Thomas B.C."/>
            <person name="Sharon I."/>
            <person name="Castelle C.J."/>
            <person name="Singh A."/>
            <person name="Wilkins M.J."/>
            <person name="Williams K.H."/>
            <person name="Banfield J.F."/>
        </authorList>
    </citation>
    <scope>NUCLEOTIDE SEQUENCE [LARGE SCALE GENOMIC DNA]</scope>
</reference>